<comment type="caution">
    <text evidence="8">The sequence shown here is derived from an EMBL/GenBank/DDBJ whole genome shotgun (WGS) entry which is preliminary data.</text>
</comment>
<dbReference type="InterPro" id="IPR035980">
    <property type="entry name" value="Ribosomal_bS6_sf"/>
</dbReference>
<comment type="function">
    <text evidence="7">Component of the mitochondrial ribosome (mitoribosome), a dedicated translation machinery responsible for the synthesis of mitochondrial genome-encoded proteins, including at least some of the essential transmembrane subunits of the mitochondrial respiratory chain. The mitoribosomes are attached to the mitochondrial inner membrane and translation products are cotranslationally integrated into the membrane.</text>
</comment>
<dbReference type="CDD" id="cd15465">
    <property type="entry name" value="bS6_mito"/>
    <property type="match status" value="1"/>
</dbReference>
<keyword evidence="3 8" id="KW-0689">Ribosomal protein</keyword>
<keyword evidence="9" id="KW-1185">Reference proteome</keyword>
<dbReference type="SUPFAM" id="SSF54995">
    <property type="entry name" value="Ribosomal protein S6"/>
    <property type="match status" value="1"/>
</dbReference>
<accession>A0AAE0HH82</accession>
<dbReference type="Gene3D" id="3.30.70.60">
    <property type="match status" value="1"/>
</dbReference>
<dbReference type="PANTHER" id="PTHR21011:SF1">
    <property type="entry name" value="SMALL RIBOSOMAL SUBUNIT PROTEIN BS6M"/>
    <property type="match status" value="1"/>
</dbReference>
<proteinExistence type="inferred from homology"/>
<dbReference type="EMBL" id="JAUEPN010000004">
    <property type="protein sequence ID" value="KAK3296528.1"/>
    <property type="molecule type" value="Genomic_DNA"/>
</dbReference>
<evidence type="ECO:0000313" key="8">
    <source>
        <dbReference type="EMBL" id="KAK3296528.1"/>
    </source>
</evidence>
<dbReference type="Pfam" id="PF01250">
    <property type="entry name" value="Ribosomal_S6"/>
    <property type="match status" value="1"/>
</dbReference>
<comment type="subcellular location">
    <subcellularLocation>
        <location evidence="1">Mitochondrion</location>
    </subcellularLocation>
</comment>
<dbReference type="NCBIfam" id="TIGR00166">
    <property type="entry name" value="S6"/>
    <property type="match status" value="1"/>
</dbReference>
<evidence type="ECO:0000256" key="1">
    <source>
        <dbReference type="ARBA" id="ARBA00004173"/>
    </source>
</evidence>
<sequence length="202" mass="22419">MDGDAWGKTYCWSFSATHWNSRGFQKAARQSTNALAWHEIPEDAAKISSVQLTTSIVQAATLVTHQESQTRDIPHHGNGSPTSPTTKMLYEMIGIVRPGNLKEVKEIVLTAGQLILRQGGVIRDVANWGVFHLPRAVSLNQTRHVRGHYFVLRYDAGVATHQDVARTLRVDPRVIRSGGVKLGDGKLETLSRFGAVQWKNLE</sequence>
<keyword evidence="5" id="KW-0687">Ribonucleoprotein</keyword>
<evidence type="ECO:0000256" key="7">
    <source>
        <dbReference type="ARBA" id="ARBA00037226"/>
    </source>
</evidence>
<dbReference type="GeneID" id="87839299"/>
<evidence type="ECO:0000313" key="9">
    <source>
        <dbReference type="Proteomes" id="UP001278766"/>
    </source>
</evidence>
<dbReference type="AlphaFoldDB" id="A0AAE0HH82"/>
<dbReference type="InterPro" id="IPR000529">
    <property type="entry name" value="Ribosomal_bS6"/>
</dbReference>
<evidence type="ECO:0000256" key="2">
    <source>
        <dbReference type="ARBA" id="ARBA00009512"/>
    </source>
</evidence>
<evidence type="ECO:0000256" key="4">
    <source>
        <dbReference type="ARBA" id="ARBA00023128"/>
    </source>
</evidence>
<dbReference type="GO" id="GO:0006412">
    <property type="term" value="P:translation"/>
    <property type="evidence" value="ECO:0007669"/>
    <property type="project" value="InterPro"/>
</dbReference>
<dbReference type="InterPro" id="IPR014717">
    <property type="entry name" value="Transl_elong_EF1B/ribsomal_bS6"/>
</dbReference>
<dbReference type="GO" id="GO:0070181">
    <property type="term" value="F:small ribosomal subunit rRNA binding"/>
    <property type="evidence" value="ECO:0007669"/>
    <property type="project" value="TreeGrafter"/>
</dbReference>
<reference evidence="8" key="1">
    <citation type="journal article" date="2023" name="Mol. Phylogenet. Evol.">
        <title>Genome-scale phylogeny and comparative genomics of the fungal order Sordariales.</title>
        <authorList>
            <person name="Hensen N."/>
            <person name="Bonometti L."/>
            <person name="Westerberg I."/>
            <person name="Brannstrom I.O."/>
            <person name="Guillou S."/>
            <person name="Cros-Aarteil S."/>
            <person name="Calhoun S."/>
            <person name="Haridas S."/>
            <person name="Kuo A."/>
            <person name="Mondo S."/>
            <person name="Pangilinan J."/>
            <person name="Riley R."/>
            <person name="LaButti K."/>
            <person name="Andreopoulos B."/>
            <person name="Lipzen A."/>
            <person name="Chen C."/>
            <person name="Yan M."/>
            <person name="Daum C."/>
            <person name="Ng V."/>
            <person name="Clum A."/>
            <person name="Steindorff A."/>
            <person name="Ohm R.A."/>
            <person name="Martin F."/>
            <person name="Silar P."/>
            <person name="Natvig D.O."/>
            <person name="Lalanne C."/>
            <person name="Gautier V."/>
            <person name="Ament-Velasquez S.L."/>
            <person name="Kruys A."/>
            <person name="Hutchinson M.I."/>
            <person name="Powell A.J."/>
            <person name="Barry K."/>
            <person name="Miller A.N."/>
            <person name="Grigoriev I.V."/>
            <person name="Debuchy R."/>
            <person name="Gladieux P."/>
            <person name="Hiltunen Thoren M."/>
            <person name="Johannesson H."/>
        </authorList>
    </citation>
    <scope>NUCLEOTIDE SEQUENCE</scope>
    <source>
        <strain evidence="8">CBS 168.71</strain>
    </source>
</reference>
<keyword evidence="4" id="KW-0496">Mitochondrion</keyword>
<evidence type="ECO:0000256" key="5">
    <source>
        <dbReference type="ARBA" id="ARBA00023274"/>
    </source>
</evidence>
<dbReference type="RefSeq" id="XP_062660042.1">
    <property type="nucleotide sequence ID" value="XM_062802351.1"/>
</dbReference>
<organism evidence="8 9">
    <name type="scientific">Chaetomium fimeti</name>
    <dbReference type="NCBI Taxonomy" id="1854472"/>
    <lineage>
        <taxon>Eukaryota</taxon>
        <taxon>Fungi</taxon>
        <taxon>Dikarya</taxon>
        <taxon>Ascomycota</taxon>
        <taxon>Pezizomycotina</taxon>
        <taxon>Sordariomycetes</taxon>
        <taxon>Sordariomycetidae</taxon>
        <taxon>Sordariales</taxon>
        <taxon>Chaetomiaceae</taxon>
        <taxon>Chaetomium</taxon>
    </lineage>
</organism>
<gene>
    <name evidence="8" type="ORF">B0H64DRAFT_374604</name>
</gene>
<dbReference type="PANTHER" id="PTHR21011">
    <property type="entry name" value="MITOCHONDRIAL 28S RIBOSOMAL PROTEIN S6"/>
    <property type="match status" value="1"/>
</dbReference>
<name>A0AAE0HH82_9PEZI</name>
<comment type="similarity">
    <text evidence="2">Belongs to the bacterial ribosomal protein bS6 family.</text>
</comment>
<protein>
    <recommendedName>
        <fullName evidence="6">Small ribosomal subunit protein bS6m</fullName>
    </recommendedName>
</protein>
<dbReference type="GO" id="GO:0005763">
    <property type="term" value="C:mitochondrial small ribosomal subunit"/>
    <property type="evidence" value="ECO:0007669"/>
    <property type="project" value="TreeGrafter"/>
</dbReference>
<reference evidence="8" key="2">
    <citation type="submission" date="2023-06" db="EMBL/GenBank/DDBJ databases">
        <authorList>
            <consortium name="Lawrence Berkeley National Laboratory"/>
            <person name="Haridas S."/>
            <person name="Hensen N."/>
            <person name="Bonometti L."/>
            <person name="Westerberg I."/>
            <person name="Brannstrom I.O."/>
            <person name="Guillou S."/>
            <person name="Cros-Aarteil S."/>
            <person name="Calhoun S."/>
            <person name="Kuo A."/>
            <person name="Mondo S."/>
            <person name="Pangilinan J."/>
            <person name="Riley R."/>
            <person name="Labutti K."/>
            <person name="Andreopoulos B."/>
            <person name="Lipzen A."/>
            <person name="Chen C."/>
            <person name="Yanf M."/>
            <person name="Daum C."/>
            <person name="Ng V."/>
            <person name="Clum A."/>
            <person name="Steindorff A."/>
            <person name="Ohm R."/>
            <person name="Martin F."/>
            <person name="Silar P."/>
            <person name="Natvig D."/>
            <person name="Lalanne C."/>
            <person name="Gautier V."/>
            <person name="Ament-Velasquez S.L."/>
            <person name="Kruys A."/>
            <person name="Hutchinson M.I."/>
            <person name="Powell A.J."/>
            <person name="Barry K."/>
            <person name="Miller A.N."/>
            <person name="Grigoriev I.V."/>
            <person name="Debuchy R."/>
            <person name="Gladieux P."/>
            <person name="Thoren M.H."/>
            <person name="Johannesson H."/>
        </authorList>
    </citation>
    <scope>NUCLEOTIDE SEQUENCE</scope>
    <source>
        <strain evidence="8">CBS 168.71</strain>
    </source>
</reference>
<dbReference type="Proteomes" id="UP001278766">
    <property type="component" value="Unassembled WGS sequence"/>
</dbReference>
<evidence type="ECO:0000256" key="6">
    <source>
        <dbReference type="ARBA" id="ARBA00035170"/>
    </source>
</evidence>
<dbReference type="GO" id="GO:0003735">
    <property type="term" value="F:structural constituent of ribosome"/>
    <property type="evidence" value="ECO:0007669"/>
    <property type="project" value="InterPro"/>
</dbReference>
<evidence type="ECO:0000256" key="3">
    <source>
        <dbReference type="ARBA" id="ARBA00022980"/>
    </source>
</evidence>
<dbReference type="FunFam" id="3.30.70.60:FF:000007">
    <property type="entry name" value="37S ribosomal protein Mrp17"/>
    <property type="match status" value="1"/>
</dbReference>